<dbReference type="PANTHER" id="PTHR37317:SF1">
    <property type="entry name" value="ZINC-RIBBON DOMAIN-CONTAINING PROTEIN-RELATED"/>
    <property type="match status" value="1"/>
</dbReference>
<name>A0AAN0YRL1_PARTM</name>
<evidence type="ECO:0000313" key="2">
    <source>
        <dbReference type="EMBL" id="ANZ29628.1"/>
    </source>
</evidence>
<dbReference type="Pfam" id="PF14311">
    <property type="entry name" value="DUF4379"/>
    <property type="match status" value="1"/>
</dbReference>
<dbReference type="KEGG" id="ptl:AOT13_05690"/>
<dbReference type="GeneID" id="56924958"/>
<keyword evidence="3" id="KW-1185">Reference proteome</keyword>
<evidence type="ECO:0000313" key="3">
    <source>
        <dbReference type="Proteomes" id="UP000093052"/>
    </source>
</evidence>
<dbReference type="EMBL" id="CP016622">
    <property type="protein sequence ID" value="ANZ29628.1"/>
    <property type="molecule type" value="Genomic_DNA"/>
</dbReference>
<dbReference type="InterPro" id="IPR025487">
    <property type="entry name" value="DUF4379"/>
</dbReference>
<gene>
    <name evidence="2" type="ORF">BCV53_05700</name>
</gene>
<dbReference type="Proteomes" id="UP000093052">
    <property type="component" value="Chromosome"/>
</dbReference>
<dbReference type="RefSeq" id="WP_042385492.1">
    <property type="nucleotide sequence ID" value="NZ_CP012712.1"/>
</dbReference>
<reference evidence="3" key="1">
    <citation type="journal article" date="2016" name="Genome Announc.">
        <title>Complete Genome Sequence of Geobacillus thermoglucosidasius NCIMB 11955, the Progenitor of a Bioethanol Production Strain.</title>
        <authorList>
            <person name="Sheng L."/>
            <person name="Zhang Y."/>
            <person name="Minton N.P."/>
        </authorList>
    </citation>
    <scope>NUCLEOTIDE SEQUENCE [LARGE SCALE GENOMIC DNA]</scope>
    <source>
        <strain evidence="3">NCIMB 11955</strain>
    </source>
</reference>
<accession>A0AAN0YRL1</accession>
<organism evidence="2 3">
    <name type="scientific">Parageobacillus thermoglucosidasius</name>
    <name type="common">Geobacillus thermoglucosidasius</name>
    <dbReference type="NCBI Taxonomy" id="1426"/>
    <lineage>
        <taxon>Bacteria</taxon>
        <taxon>Bacillati</taxon>
        <taxon>Bacillota</taxon>
        <taxon>Bacilli</taxon>
        <taxon>Bacillales</taxon>
        <taxon>Anoxybacillaceae</taxon>
        <taxon>Parageobacillus</taxon>
    </lineage>
</organism>
<protein>
    <recommendedName>
        <fullName evidence="1">Treble clef zinc finger domain-containing protein</fullName>
    </recommendedName>
</protein>
<dbReference type="Gene3D" id="3.40.960.10">
    <property type="entry name" value="VSR Endonuclease"/>
    <property type="match status" value="1"/>
</dbReference>
<dbReference type="PANTHER" id="PTHR37317">
    <property type="entry name" value="BLR8090 PROTEIN"/>
    <property type="match status" value="1"/>
</dbReference>
<sequence length="551" mass="63799">MNNITNRNLNIKGIMSVLWDKDKNKRLLGKTFDQVTCKDTYDAYWICQYENRGCSFIKSPKQVYQAIYNGSPVCNICNEVPYEKSIAYKAPKRVEMYWNFEKNSANNVFPEYTSYQSNRKIYVMCSTHNWGINEEKMQRCADLVDHVPCPYCSGELATPENNLKVRFPHIAKELHPDYNAELIPPFSSKSYPFWCELCQDYYTKQVKLRTSQHQGCPKHKSAHQNSKTQGLLLLLFNEIIGGFKKHKLKDKKWSNGNSVEIDIYSMTLRLAIEYDGAQHGTANRVTSDQKKNDMLQNHNEVSIFIRIREEGLPPLKYHDNQFEVSCGKHEPSYRFLIPAIQKTLQIIKNKYELPIMEYSEQQLSIMIDNLLAQVEGNAFIVKENSFAEFAPGLLRHLDSDNKNPFTVSKGSHHTFNVRCPNCGYRFPKNQSEAKNLISSKGRCKKCLYYVENIHIKNSPLVRWHRTVPFNKSLAGNNPIIAKFYSKKNVIPADKISYKSKYPAIWNCPFCLGEYTSTNYTQLKNGCKCKICNKKAIEFAEKEYHNNTTGNL</sequence>
<dbReference type="AlphaFoldDB" id="A0AAN0YRL1"/>
<proteinExistence type="predicted"/>
<feature type="domain" description="Treble clef zinc finger" evidence="1">
    <location>
        <begin position="481"/>
        <end position="534"/>
    </location>
</feature>
<evidence type="ECO:0000259" key="1">
    <source>
        <dbReference type="Pfam" id="PF14311"/>
    </source>
</evidence>